<reference evidence="1" key="2">
    <citation type="journal article" date="2015" name="Fish Shellfish Immunol.">
        <title>Early steps in the European eel (Anguilla anguilla)-Vibrio vulnificus interaction in the gills: Role of the RtxA13 toxin.</title>
        <authorList>
            <person name="Callol A."/>
            <person name="Pajuelo D."/>
            <person name="Ebbesson L."/>
            <person name="Teles M."/>
            <person name="MacKenzie S."/>
            <person name="Amaro C."/>
        </authorList>
    </citation>
    <scope>NUCLEOTIDE SEQUENCE</scope>
</reference>
<reference evidence="1" key="1">
    <citation type="submission" date="2014-11" db="EMBL/GenBank/DDBJ databases">
        <authorList>
            <person name="Amaro Gonzalez C."/>
        </authorList>
    </citation>
    <scope>NUCLEOTIDE SEQUENCE</scope>
</reference>
<evidence type="ECO:0000313" key="1">
    <source>
        <dbReference type="EMBL" id="JAI04285.1"/>
    </source>
</evidence>
<protein>
    <submittedName>
        <fullName evidence="1">Uncharacterized protein</fullName>
    </submittedName>
</protein>
<name>A0A0E9XNS7_ANGAN</name>
<sequence length="53" mass="6123">MIFNWHEDSLLSINTEMVSHTGIKAANQIYFPNLNKKKKKNKKKVLLALIPLT</sequence>
<dbReference type="AlphaFoldDB" id="A0A0E9XNS7"/>
<organism evidence="1">
    <name type="scientific">Anguilla anguilla</name>
    <name type="common">European freshwater eel</name>
    <name type="synonym">Muraena anguilla</name>
    <dbReference type="NCBI Taxonomy" id="7936"/>
    <lineage>
        <taxon>Eukaryota</taxon>
        <taxon>Metazoa</taxon>
        <taxon>Chordata</taxon>
        <taxon>Craniata</taxon>
        <taxon>Vertebrata</taxon>
        <taxon>Euteleostomi</taxon>
        <taxon>Actinopterygii</taxon>
        <taxon>Neopterygii</taxon>
        <taxon>Teleostei</taxon>
        <taxon>Anguilliformes</taxon>
        <taxon>Anguillidae</taxon>
        <taxon>Anguilla</taxon>
    </lineage>
</organism>
<accession>A0A0E9XNS7</accession>
<proteinExistence type="predicted"/>
<dbReference type="EMBL" id="GBXM01004293">
    <property type="protein sequence ID" value="JAI04285.1"/>
    <property type="molecule type" value="Transcribed_RNA"/>
</dbReference>